<evidence type="ECO:0000313" key="1">
    <source>
        <dbReference type="EMBL" id="MDV7265483.1"/>
    </source>
</evidence>
<comment type="caution">
    <text evidence="1">The sequence shown here is derived from an EMBL/GenBank/DDBJ whole genome shotgun (WGS) entry which is preliminary data.</text>
</comment>
<dbReference type="AlphaFoldDB" id="A0AAE4UYM7"/>
<protein>
    <submittedName>
        <fullName evidence="1">Uncharacterized protein</fullName>
    </submittedName>
</protein>
<dbReference type="EMBL" id="JAWLUP010000026">
    <property type="protein sequence ID" value="MDV7265483.1"/>
    <property type="molecule type" value="Genomic_DNA"/>
</dbReference>
<dbReference type="RefSeq" id="WP_317744445.1">
    <property type="nucleotide sequence ID" value="NZ_JAWLUP010000026.1"/>
</dbReference>
<accession>A0AAE4UYM7</accession>
<organism evidence="1 2">
    <name type="scientific">Rhodococcus oxybenzonivorans</name>
    <dbReference type="NCBI Taxonomy" id="1990687"/>
    <lineage>
        <taxon>Bacteria</taxon>
        <taxon>Bacillati</taxon>
        <taxon>Actinomycetota</taxon>
        <taxon>Actinomycetes</taxon>
        <taxon>Mycobacteriales</taxon>
        <taxon>Nocardiaceae</taxon>
        <taxon>Rhodococcus</taxon>
    </lineage>
</organism>
<name>A0AAE4UYM7_9NOCA</name>
<evidence type="ECO:0000313" key="2">
    <source>
        <dbReference type="Proteomes" id="UP001185863"/>
    </source>
</evidence>
<dbReference type="SUPFAM" id="SSF48498">
    <property type="entry name" value="Tetracyclin repressor-like, C-terminal domain"/>
    <property type="match status" value="1"/>
</dbReference>
<dbReference type="Proteomes" id="UP001185863">
    <property type="component" value="Unassembled WGS sequence"/>
</dbReference>
<dbReference type="InterPro" id="IPR036271">
    <property type="entry name" value="Tet_transcr_reg_TetR-rel_C_sf"/>
</dbReference>
<reference evidence="1" key="1">
    <citation type="submission" date="2023-10" db="EMBL/GenBank/DDBJ databases">
        <title>Development of a sustainable strategy for remediation of hydrocarbon-contaminated territories based on the waste exchange concept.</title>
        <authorList>
            <person name="Krivoruchko A."/>
        </authorList>
    </citation>
    <scope>NUCLEOTIDE SEQUENCE</scope>
    <source>
        <strain evidence="1">IEGM 68</strain>
    </source>
</reference>
<gene>
    <name evidence="1" type="ORF">R4315_13115</name>
</gene>
<sequence>MRRARIEFDLDRVDDHIDPQQRPELQLRLTADAGKHPEAYSLLQRHVLEPRSRALTAALRAAQKTGQIRDGEVTWLVRAFFGALLSCTFQHPNRS</sequence>
<proteinExistence type="predicted"/>
<dbReference type="Gene3D" id="1.10.357.10">
    <property type="entry name" value="Tetracycline Repressor, domain 2"/>
    <property type="match status" value="1"/>
</dbReference>